<dbReference type="PROSITE" id="PS50929">
    <property type="entry name" value="ABC_TM1F"/>
    <property type="match status" value="2"/>
</dbReference>
<feature type="compositionally biased region" description="Basic and acidic residues" evidence="9">
    <location>
        <begin position="436"/>
        <end position="457"/>
    </location>
</feature>
<feature type="transmembrane region" description="Helical" evidence="10">
    <location>
        <begin position="598"/>
        <end position="616"/>
    </location>
</feature>
<feature type="transmembrane region" description="Helical" evidence="10">
    <location>
        <begin position="1129"/>
        <end position="1148"/>
    </location>
</feature>
<feature type="domain" description="ABC transporter" evidence="11">
    <location>
        <begin position="698"/>
        <end position="933"/>
    </location>
</feature>
<feature type="transmembrane region" description="Helical" evidence="10">
    <location>
        <begin position="81"/>
        <end position="102"/>
    </location>
</feature>
<dbReference type="OrthoDB" id="6500128at2759"/>
<dbReference type="SUPFAM" id="SSF52540">
    <property type="entry name" value="P-loop containing nucleoside triphosphate hydrolases"/>
    <property type="match status" value="2"/>
</dbReference>
<feature type="domain" description="ABC transporter" evidence="11">
    <location>
        <begin position="1305"/>
        <end position="1557"/>
    </location>
</feature>
<evidence type="ECO:0000256" key="5">
    <source>
        <dbReference type="ARBA" id="ARBA00022741"/>
    </source>
</evidence>
<feature type="transmembrane region" description="Helical" evidence="10">
    <location>
        <begin position="974"/>
        <end position="994"/>
    </location>
</feature>
<evidence type="ECO:0000256" key="1">
    <source>
        <dbReference type="ARBA" id="ARBA00004141"/>
    </source>
</evidence>
<dbReference type="PROSITE" id="PS00211">
    <property type="entry name" value="ABC_TRANSPORTER_1"/>
    <property type="match status" value="1"/>
</dbReference>
<feature type="region of interest" description="Disordered" evidence="9">
    <location>
        <begin position="389"/>
        <end position="458"/>
    </location>
</feature>
<dbReference type="Pfam" id="PF00664">
    <property type="entry name" value="ABC_membrane"/>
    <property type="match status" value="2"/>
</dbReference>
<keyword evidence="4" id="KW-0677">Repeat</keyword>
<keyword evidence="13" id="KW-0378">Hydrolase</keyword>
<dbReference type="Proteomes" id="UP000294933">
    <property type="component" value="Unassembled WGS sequence"/>
</dbReference>
<accession>A0A4Y7Q166</accession>
<dbReference type="GO" id="GO:0016020">
    <property type="term" value="C:membrane"/>
    <property type="evidence" value="ECO:0007669"/>
    <property type="project" value="UniProtKB-SubCell"/>
</dbReference>
<dbReference type="SUPFAM" id="SSF90123">
    <property type="entry name" value="ABC transporter transmembrane region"/>
    <property type="match status" value="2"/>
</dbReference>
<dbReference type="InterPro" id="IPR003593">
    <property type="entry name" value="AAA+_ATPase"/>
</dbReference>
<dbReference type="Gene3D" id="3.40.50.300">
    <property type="entry name" value="P-loop containing nucleotide triphosphate hydrolases"/>
    <property type="match status" value="2"/>
</dbReference>
<sequence>MRSPLVANIEMLRLINAWTRDRFQFIPPALAVLSFSFLLIKVLAGLYRALNKTTATNGHGDIVTENGLDENSHSLDGPIIFCFRVLNLLSVLALLSLSIYLVAVDEDVHVLIALVAFYIYVSMLAGCAIFLSPRWRDTSHIHASLLLLGALLVYAYLDVWPLASTDHSDPEIPRDWLIWMRIGLLTLSGAVIPLISPRPFRPQHPDDLPNPEYTCSLLSNLTCSYLDSVIFYAYRVSDITMKDLPPLPRKESAKYIDDKNASKIDPVLVGTKRHVFWGICRVFAKNYARIFLCVLCYSFTVILIPLGIKNLLSYLENGRPQVGFRPWVWVTSVTLGPLILALLNNQYFLESAIIVTEADTLLTQLVFDHSLRIRMKSDLLEDRRKSYKGDGKKALTSDHTSSATTPASVEEETRVEDTVSGAQIPAGTHTPVESSETPKMETDSSVMDKTEGEEKAKVNGAQLTGKINNLLTTDLNQIKYTQDVLRIPGTLIQVVVAMVFLYSIIGWSSFVGMGIIVVCLPLPTYVSKLVMQAQKRKMEKTDARIQAVTEAMNVLRMIKLFAWEIKILDQITKNRETELRWVRYGKLLDYLGLHNSNSIIPIVSMICTFGTYTLIMKKPLTASVAFSAISVFNIITRQMYLIVWQLPEALRLKVSMDRFNEFFNETELLDNSSATNKVSAFSAPSPSPDVIGFNAGTFSWTDINKSQSTKSAMRIFRLHFDGEVMFRRGGINLIIGPTASGKTSLLMALLGEMYCKPHGPGSWYNLPRDGGIAYAAQESWVLNETVKENILFGEPYDQQRYQKVLKQCALERDLGLWEAGDQTEVGEKGLTLSGGQKARVTLARALYSRAEILLLDDVLAALDVHTAKWVVDKALKGDIVAGRTVLLVTHNVALTSSIADFVITLGKNGRVADHGSISDILQNDAKLRAAFEKEKALTEKIDVYEEGKDDEEVKKSAGKLVVPEEKQMGRVERAALMLFFQGFGNGVFWFITLFSKILTTVLQIARPVWIAYWSSQYASGMQVPALRYLGMYSLIQLAQIVFDSLGLFLWVVGTIRASRIVHYKLIQSIFNAPLRWLDTVPIGRVIIRCTQDIDALDNSFSGTAINFLEVSISVIGNFFVSIYMAGWPALLSGGIMVALGGWLGMVYLKAQLCIRREMSNAKSPVMSQVAQTLAGLPSIRAYGAEGRFRSVLRNRQDVYTRAALTFFTINRWINIRADCLGTMFSSVVTVYLVYFTTTRAGSVGLTLTVVTAFAQEILWWVRLYNLTEIQSNSLERILDFLRIEHEPAPVESGKPPAYWPSSGSLRAEGLSARYSDDGPEVLQDLHFDIASGERVGIVGRTGAGKSSLALALLRTIQTTGTVHFDGLPMHSINLDALRSSVTLIPQQPELLSGTLRENLDPFKQYDDATLNDALRSAGLFQLQDERKPAVAGSSSAAADAEEGSALGLDTQVDAGGSNFSLGQRQIIALARAIVRQSKLLILDEATAAIDYETDTAIQTSLRTELSKDTTVITIAHRLQTIMDSDKIMVLEAGRLVEFDTPKNLFQKDTGLLRALVDESADSARLREIAGIQE</sequence>
<evidence type="ECO:0000256" key="6">
    <source>
        <dbReference type="ARBA" id="ARBA00022840"/>
    </source>
</evidence>
<evidence type="ECO:0000313" key="14">
    <source>
        <dbReference type="Proteomes" id="UP000294933"/>
    </source>
</evidence>
<feature type="transmembrane region" description="Helical" evidence="10">
    <location>
        <begin position="622"/>
        <end position="643"/>
    </location>
</feature>
<feature type="domain" description="ABC transmembrane type-1" evidence="12">
    <location>
        <begin position="990"/>
        <end position="1255"/>
    </location>
</feature>
<evidence type="ECO:0000259" key="12">
    <source>
        <dbReference type="PROSITE" id="PS50929"/>
    </source>
</evidence>
<organism evidence="13 14">
    <name type="scientific">Rickenella mellea</name>
    <dbReference type="NCBI Taxonomy" id="50990"/>
    <lineage>
        <taxon>Eukaryota</taxon>
        <taxon>Fungi</taxon>
        <taxon>Dikarya</taxon>
        <taxon>Basidiomycota</taxon>
        <taxon>Agaricomycotina</taxon>
        <taxon>Agaricomycetes</taxon>
        <taxon>Hymenochaetales</taxon>
        <taxon>Rickenellaceae</taxon>
        <taxon>Rickenella</taxon>
    </lineage>
</organism>
<evidence type="ECO:0000256" key="2">
    <source>
        <dbReference type="ARBA" id="ARBA00022448"/>
    </source>
</evidence>
<feature type="domain" description="ABC transmembrane type-1" evidence="12">
    <location>
        <begin position="464"/>
        <end position="651"/>
    </location>
</feature>
<dbReference type="SMART" id="SM00382">
    <property type="entry name" value="AAA"/>
    <property type="match status" value="2"/>
</dbReference>
<evidence type="ECO:0000256" key="3">
    <source>
        <dbReference type="ARBA" id="ARBA00022692"/>
    </source>
</evidence>
<dbReference type="GO" id="GO:0140359">
    <property type="term" value="F:ABC-type transporter activity"/>
    <property type="evidence" value="ECO:0007669"/>
    <property type="project" value="InterPro"/>
</dbReference>
<dbReference type="PANTHER" id="PTHR24223">
    <property type="entry name" value="ATP-BINDING CASSETTE SUB-FAMILY C"/>
    <property type="match status" value="1"/>
</dbReference>
<feature type="transmembrane region" description="Helical" evidence="10">
    <location>
        <begin position="484"/>
        <end position="505"/>
    </location>
</feature>
<feature type="transmembrane region" description="Helical" evidence="10">
    <location>
        <begin position="511"/>
        <end position="531"/>
    </location>
</feature>
<keyword evidence="5" id="KW-0547">Nucleotide-binding</keyword>
<dbReference type="InterPro" id="IPR050173">
    <property type="entry name" value="ABC_transporter_C-like"/>
</dbReference>
<keyword evidence="14" id="KW-1185">Reference proteome</keyword>
<proteinExistence type="predicted"/>
<dbReference type="CDD" id="cd03244">
    <property type="entry name" value="ABCC_MRP_domain2"/>
    <property type="match status" value="1"/>
</dbReference>
<feature type="transmembrane region" description="Helical" evidence="10">
    <location>
        <begin position="287"/>
        <end position="306"/>
    </location>
</feature>
<feature type="transmembrane region" description="Helical" evidence="10">
    <location>
        <begin position="108"/>
        <end position="131"/>
    </location>
</feature>
<dbReference type="FunFam" id="3.40.50.300:FF:000838">
    <property type="entry name" value="ABC multidrug transporter (Eurofung)"/>
    <property type="match status" value="1"/>
</dbReference>
<evidence type="ECO:0000256" key="4">
    <source>
        <dbReference type="ARBA" id="ARBA00022737"/>
    </source>
</evidence>
<dbReference type="CDD" id="cd18596">
    <property type="entry name" value="ABC_6TM_VMR1_D1_like"/>
    <property type="match status" value="1"/>
</dbReference>
<dbReference type="CDD" id="cd18604">
    <property type="entry name" value="ABC_6TM_VMR1_D2_like"/>
    <property type="match status" value="1"/>
</dbReference>
<feature type="transmembrane region" description="Helical" evidence="10">
    <location>
        <begin position="326"/>
        <end position="343"/>
    </location>
</feature>
<keyword evidence="6" id="KW-0067">ATP-binding</keyword>
<dbReference type="EMBL" id="ML170187">
    <property type="protein sequence ID" value="TDL20540.1"/>
    <property type="molecule type" value="Genomic_DNA"/>
</dbReference>
<dbReference type="VEuPathDB" id="FungiDB:BD410DRAFT_899459"/>
<dbReference type="InterPro" id="IPR011527">
    <property type="entry name" value="ABC1_TM_dom"/>
</dbReference>
<feature type="transmembrane region" description="Helical" evidence="10">
    <location>
        <begin position="176"/>
        <end position="195"/>
    </location>
</feature>
<feature type="transmembrane region" description="Helical" evidence="10">
    <location>
        <begin position="143"/>
        <end position="164"/>
    </location>
</feature>
<keyword evidence="3 10" id="KW-0812">Transmembrane</keyword>
<keyword evidence="2" id="KW-0813">Transport</keyword>
<evidence type="ECO:0000259" key="11">
    <source>
        <dbReference type="PROSITE" id="PS50893"/>
    </source>
</evidence>
<feature type="transmembrane region" description="Helical" evidence="10">
    <location>
        <begin position="1029"/>
        <end position="1052"/>
    </location>
</feature>
<evidence type="ECO:0000313" key="13">
    <source>
        <dbReference type="EMBL" id="TDL20540.1"/>
    </source>
</evidence>
<evidence type="ECO:0000256" key="8">
    <source>
        <dbReference type="ARBA" id="ARBA00023136"/>
    </source>
</evidence>
<feature type="transmembrane region" description="Helical" evidence="10">
    <location>
        <begin position="25"/>
        <end position="44"/>
    </location>
</feature>
<keyword evidence="7 10" id="KW-1133">Transmembrane helix</keyword>
<name>A0A4Y7Q166_9AGAM</name>
<evidence type="ECO:0000256" key="9">
    <source>
        <dbReference type="SAM" id="MobiDB-lite"/>
    </source>
</evidence>
<feature type="transmembrane region" description="Helical" evidence="10">
    <location>
        <begin position="1215"/>
        <end position="1234"/>
    </location>
</feature>
<gene>
    <name evidence="13" type="ORF">BD410DRAFT_899459</name>
</gene>
<dbReference type="InterPro" id="IPR003439">
    <property type="entry name" value="ABC_transporter-like_ATP-bd"/>
</dbReference>
<protein>
    <submittedName>
        <fullName evidence="13">P-loop containing nucleoside triphosphate hydrolase protein</fullName>
    </submittedName>
</protein>
<reference evidence="13 14" key="1">
    <citation type="submission" date="2018-06" db="EMBL/GenBank/DDBJ databases">
        <title>A transcriptomic atlas of mushroom development highlights an independent origin of complex multicellularity.</title>
        <authorList>
            <consortium name="DOE Joint Genome Institute"/>
            <person name="Krizsan K."/>
            <person name="Almasi E."/>
            <person name="Merenyi Z."/>
            <person name="Sahu N."/>
            <person name="Viragh M."/>
            <person name="Koszo T."/>
            <person name="Mondo S."/>
            <person name="Kiss B."/>
            <person name="Balint B."/>
            <person name="Kues U."/>
            <person name="Barry K."/>
            <person name="Hegedus J.C."/>
            <person name="Henrissat B."/>
            <person name="Johnson J."/>
            <person name="Lipzen A."/>
            <person name="Ohm R."/>
            <person name="Nagy I."/>
            <person name="Pangilinan J."/>
            <person name="Yan J."/>
            <person name="Xiong Y."/>
            <person name="Grigoriev I.V."/>
            <person name="Hibbett D.S."/>
            <person name="Nagy L.G."/>
        </authorList>
    </citation>
    <scope>NUCLEOTIDE SEQUENCE [LARGE SCALE GENOMIC DNA]</scope>
    <source>
        <strain evidence="13 14">SZMC22713</strain>
    </source>
</reference>
<keyword evidence="8 10" id="KW-0472">Membrane</keyword>
<dbReference type="FunFam" id="1.20.1560.10:FF:000013">
    <property type="entry name" value="ABC transporter C family member 2"/>
    <property type="match status" value="1"/>
</dbReference>
<feature type="transmembrane region" description="Helical" evidence="10">
    <location>
        <begin position="1104"/>
        <end position="1123"/>
    </location>
</feature>
<dbReference type="Pfam" id="PF00005">
    <property type="entry name" value="ABC_tran"/>
    <property type="match status" value="2"/>
</dbReference>
<evidence type="ECO:0000256" key="7">
    <source>
        <dbReference type="ARBA" id="ARBA00022989"/>
    </source>
</evidence>
<feature type="compositionally biased region" description="Polar residues" evidence="9">
    <location>
        <begin position="397"/>
        <end position="407"/>
    </location>
</feature>
<dbReference type="STRING" id="50990.A0A4Y7Q166"/>
<evidence type="ECO:0000256" key="10">
    <source>
        <dbReference type="SAM" id="Phobius"/>
    </source>
</evidence>
<dbReference type="GO" id="GO:0016887">
    <property type="term" value="F:ATP hydrolysis activity"/>
    <property type="evidence" value="ECO:0007669"/>
    <property type="project" value="InterPro"/>
</dbReference>
<dbReference type="PANTHER" id="PTHR24223:SF356">
    <property type="entry name" value="ATP-BINDING CASSETTE TRANSPORTER ABC4"/>
    <property type="match status" value="1"/>
</dbReference>
<comment type="subcellular location">
    <subcellularLocation>
        <location evidence="1">Membrane</location>
        <topology evidence="1">Multi-pass membrane protein</topology>
    </subcellularLocation>
</comment>
<dbReference type="InterPro" id="IPR036640">
    <property type="entry name" value="ABC1_TM_sf"/>
</dbReference>
<dbReference type="GO" id="GO:0005524">
    <property type="term" value="F:ATP binding"/>
    <property type="evidence" value="ECO:0007669"/>
    <property type="project" value="UniProtKB-KW"/>
</dbReference>
<dbReference type="InterPro" id="IPR017871">
    <property type="entry name" value="ABC_transporter-like_CS"/>
</dbReference>
<dbReference type="InterPro" id="IPR027417">
    <property type="entry name" value="P-loop_NTPase"/>
</dbReference>
<dbReference type="Gene3D" id="1.20.1560.10">
    <property type="entry name" value="ABC transporter type 1, transmembrane domain"/>
    <property type="match status" value="2"/>
</dbReference>
<dbReference type="PROSITE" id="PS50893">
    <property type="entry name" value="ABC_TRANSPORTER_2"/>
    <property type="match status" value="2"/>
</dbReference>
<dbReference type="CDD" id="cd03250">
    <property type="entry name" value="ABCC_MRP_domain1"/>
    <property type="match status" value="1"/>
</dbReference>